<proteinExistence type="predicted"/>
<dbReference type="RefSeq" id="WP_173492945.1">
    <property type="nucleotide sequence ID" value="NZ_CP054056.1"/>
</dbReference>
<dbReference type="EMBL" id="CP054056">
    <property type="protein sequence ID" value="QKJ24646.1"/>
    <property type="molecule type" value="Genomic_DNA"/>
</dbReference>
<protein>
    <submittedName>
        <fullName evidence="1">Uncharacterized protein</fullName>
    </submittedName>
</protein>
<evidence type="ECO:0000313" key="2">
    <source>
        <dbReference type="Proteomes" id="UP000501003"/>
    </source>
</evidence>
<dbReference type="Proteomes" id="UP000501003">
    <property type="component" value="Chromosome"/>
</dbReference>
<dbReference type="AlphaFoldDB" id="A0A7D4PPZ2"/>
<dbReference type="KEGG" id="aqg:HRU87_00065"/>
<name>A0A7D4PPZ2_9MICO</name>
<keyword evidence="2" id="KW-1185">Reference proteome</keyword>
<reference evidence="1 2" key="1">
    <citation type="submission" date="2020-05" db="EMBL/GenBank/DDBJ databases">
        <title>Aquirufa sp. strain 15G-AUS-rot a new Aquirufa species.</title>
        <authorList>
            <person name="Pitt A."/>
            <person name="Hahn M.W."/>
        </authorList>
    </citation>
    <scope>NUCLEOTIDE SEQUENCE [LARGE SCALE GENOMIC DNA]</scope>
    <source>
        <strain evidence="1 2">15G-AUS-rot</strain>
    </source>
</reference>
<organism evidence="1 2">
    <name type="scientific">Aquiluna borgnonia</name>
    <dbReference type="NCBI Taxonomy" id="2499157"/>
    <lineage>
        <taxon>Bacteria</taxon>
        <taxon>Bacillati</taxon>
        <taxon>Actinomycetota</taxon>
        <taxon>Actinomycetes</taxon>
        <taxon>Micrococcales</taxon>
        <taxon>Microbacteriaceae</taxon>
        <taxon>Luna cluster</taxon>
        <taxon>Luna-1 subcluster</taxon>
        <taxon>Aquiluna</taxon>
    </lineage>
</organism>
<accession>A0A7D4PPZ2</accession>
<gene>
    <name evidence="1" type="ORF">HRU87_00065</name>
</gene>
<sequence>MPRQSTSLLTIGPRLLSPWADRAWRVSASAQLVSGSGAYWIVTPTLPAQHAVSQAEVSVSAPFPEAVVDSVLFLLAAHFGDNEVENYLVETHNVSLKGGTRELAPFYELADTARDYLASKMSAVVRLGFTRLDDLSLVNDEVVAALLRYGFDVEVYDLTSTPEV</sequence>
<evidence type="ECO:0000313" key="1">
    <source>
        <dbReference type="EMBL" id="QKJ24646.1"/>
    </source>
</evidence>